<dbReference type="EMBL" id="JBHDLJ010000003">
    <property type="protein sequence ID" value="MFB0834010.1"/>
    <property type="molecule type" value="Genomic_DNA"/>
</dbReference>
<dbReference type="InterPro" id="IPR027417">
    <property type="entry name" value="P-loop_NTPase"/>
</dbReference>
<dbReference type="Proteomes" id="UP001575652">
    <property type="component" value="Unassembled WGS sequence"/>
</dbReference>
<dbReference type="PANTHER" id="PTHR43384">
    <property type="entry name" value="SEPTUM SITE-DETERMINING PROTEIN MIND HOMOLOG, CHLOROPLASTIC-RELATED"/>
    <property type="match status" value="1"/>
</dbReference>
<dbReference type="InterPro" id="IPR025669">
    <property type="entry name" value="AAA_dom"/>
</dbReference>
<evidence type="ECO:0000313" key="3">
    <source>
        <dbReference type="Proteomes" id="UP001575652"/>
    </source>
</evidence>
<dbReference type="Pfam" id="PF13614">
    <property type="entry name" value="AAA_31"/>
    <property type="match status" value="1"/>
</dbReference>
<dbReference type="Gene3D" id="3.40.50.300">
    <property type="entry name" value="P-loop containing nucleotide triphosphate hydrolases"/>
    <property type="match status" value="1"/>
</dbReference>
<organism evidence="2 3">
    <name type="scientific">Arthrobacter halodurans</name>
    <dbReference type="NCBI Taxonomy" id="516699"/>
    <lineage>
        <taxon>Bacteria</taxon>
        <taxon>Bacillati</taxon>
        <taxon>Actinomycetota</taxon>
        <taxon>Actinomycetes</taxon>
        <taxon>Micrococcales</taxon>
        <taxon>Micrococcaceae</taxon>
        <taxon>Arthrobacter</taxon>
    </lineage>
</organism>
<dbReference type="Gene3D" id="3.40.50.2300">
    <property type="match status" value="1"/>
</dbReference>
<evidence type="ECO:0000259" key="1">
    <source>
        <dbReference type="Pfam" id="PF13614"/>
    </source>
</evidence>
<dbReference type="PANTHER" id="PTHR43384:SF13">
    <property type="entry name" value="SLR0110 PROTEIN"/>
    <property type="match status" value="1"/>
</dbReference>
<dbReference type="RefSeq" id="WP_373971182.1">
    <property type="nucleotide sequence ID" value="NZ_JBHDLJ010000003.1"/>
</dbReference>
<dbReference type="SUPFAM" id="SSF52540">
    <property type="entry name" value="P-loop containing nucleoside triphosphate hydrolases"/>
    <property type="match status" value="1"/>
</dbReference>
<evidence type="ECO:0000313" key="2">
    <source>
        <dbReference type="EMBL" id="MFB0834010.1"/>
    </source>
</evidence>
<sequence length="399" mass="42122">MSRFLVLTDDLGFEATVRAAVGGAMVGSIHRLAGAAVRLPPAELLTRSGGEPTDVVLVGPDVDREAALWLSTALDLQHPDVSVVITAVSDPDLVLRAMRAGVRDIADPKADPAQLRVLLERSCLTAEGRRRQQGDPSRSDRGRGRVISIMSPKGGVGKTTIATNLAVGLAKIAPMGVVIVDLDLQFGDVASALHLDPEHTITDAVFGAAAQDSMVLKAYLSVDESGVYALCGPRTPADADLIGPGQIAALVAQLAAEFRYVVLDTSPGLGEHLLAALEQTTDAVWVCGMDVPSVRGMNKALSVLGELQLIPQGRHVVLNFADRRSGLSIQDIESSIGFPVDAAIPWSRAVPLSTNKGVPLLADRVRDGATRGLEKLVRRFDDDSSKASGRGLHRREVVS</sequence>
<accession>A0ABV4UMS6</accession>
<proteinExistence type="predicted"/>
<feature type="domain" description="AAA" evidence="1">
    <location>
        <begin position="145"/>
        <end position="306"/>
    </location>
</feature>
<protein>
    <submittedName>
        <fullName evidence="2">CpaE family protein</fullName>
    </submittedName>
</protein>
<reference evidence="2 3" key="1">
    <citation type="submission" date="2024-09" db="EMBL/GenBank/DDBJ databases">
        <authorList>
            <person name="Salinas-Garcia M.A."/>
            <person name="Prieme A."/>
        </authorList>
    </citation>
    <scope>NUCLEOTIDE SEQUENCE [LARGE SCALE GENOMIC DNA]</scope>
    <source>
        <strain evidence="2 3">DSM 21081</strain>
    </source>
</reference>
<dbReference type="InterPro" id="IPR050625">
    <property type="entry name" value="ParA/MinD_ATPase"/>
</dbReference>
<name>A0ABV4UMS6_9MICC</name>
<comment type="caution">
    <text evidence="2">The sequence shown here is derived from an EMBL/GenBank/DDBJ whole genome shotgun (WGS) entry which is preliminary data.</text>
</comment>
<gene>
    <name evidence="2" type="ORF">ACETWP_05350</name>
</gene>
<keyword evidence="3" id="KW-1185">Reference proteome</keyword>